<keyword evidence="3" id="KW-1185">Reference proteome</keyword>
<dbReference type="AlphaFoldDB" id="W9GWE1"/>
<evidence type="ECO:0000256" key="1">
    <source>
        <dbReference type="SAM" id="MobiDB-lite"/>
    </source>
</evidence>
<feature type="region of interest" description="Disordered" evidence="1">
    <location>
        <begin position="205"/>
        <end position="224"/>
    </location>
</feature>
<dbReference type="STRING" id="1385369.N825_25345"/>
<proteinExistence type="predicted"/>
<sequence>MQQTLDIAATGRPGRDVNLVTVSQAAELLGVNKSTVSRQVGRLYPNRGTEKRPLIDINEARTARSANLNPAMRRVDAIETSPRSVAVTFEEDPPRVAPTATAAPAGSLDCVPVATLAQWQTEKVKEQALLARAQREEKAGLLVERQLVDETAFEFGRMLADYLGHLASDLSVTLASMLEPREIALYLDQRFRQMQERLAAELERRLGASPEASAAEEELPSAAE</sequence>
<dbReference type="Proteomes" id="UP000019486">
    <property type="component" value="Unassembled WGS sequence"/>
</dbReference>
<comment type="caution">
    <text evidence="2">The sequence shown here is derived from an EMBL/GenBank/DDBJ whole genome shotgun (WGS) entry which is preliminary data.</text>
</comment>
<dbReference type="EMBL" id="AVFL01000036">
    <property type="protein sequence ID" value="EWY36762.1"/>
    <property type="molecule type" value="Genomic_DNA"/>
</dbReference>
<gene>
    <name evidence="2" type="ORF">N825_25345</name>
</gene>
<feature type="compositionally biased region" description="Acidic residues" evidence="1">
    <location>
        <begin position="214"/>
        <end position="224"/>
    </location>
</feature>
<dbReference type="RefSeq" id="WP_037460058.1">
    <property type="nucleotide sequence ID" value="NZ_AVFL01000036.1"/>
</dbReference>
<reference evidence="2 3" key="1">
    <citation type="submission" date="2013-08" db="EMBL/GenBank/DDBJ databases">
        <title>The genome sequence of Skermanella stibiiresistens.</title>
        <authorList>
            <person name="Zhu W."/>
            <person name="Wang G."/>
        </authorList>
    </citation>
    <scope>NUCLEOTIDE SEQUENCE [LARGE SCALE GENOMIC DNA]</scope>
    <source>
        <strain evidence="2 3">SB22</strain>
    </source>
</reference>
<evidence type="ECO:0000313" key="3">
    <source>
        <dbReference type="Proteomes" id="UP000019486"/>
    </source>
</evidence>
<evidence type="ECO:0000313" key="2">
    <source>
        <dbReference type="EMBL" id="EWY36762.1"/>
    </source>
</evidence>
<accession>W9GWE1</accession>
<name>W9GWE1_9PROT</name>
<protein>
    <submittedName>
        <fullName evidence="2">Uncharacterized protein</fullName>
    </submittedName>
</protein>
<organism evidence="2 3">
    <name type="scientific">Skermanella stibiiresistens SB22</name>
    <dbReference type="NCBI Taxonomy" id="1385369"/>
    <lineage>
        <taxon>Bacteria</taxon>
        <taxon>Pseudomonadati</taxon>
        <taxon>Pseudomonadota</taxon>
        <taxon>Alphaproteobacteria</taxon>
        <taxon>Rhodospirillales</taxon>
        <taxon>Azospirillaceae</taxon>
        <taxon>Skermanella</taxon>
    </lineage>
</organism>